<evidence type="ECO:0000259" key="10">
    <source>
        <dbReference type="PROSITE" id="PS50089"/>
    </source>
</evidence>
<keyword evidence="5 9" id="KW-0863">Zinc-finger</keyword>
<dbReference type="Proteomes" id="UP000289738">
    <property type="component" value="Chromosome B01"/>
</dbReference>
<sequence length="324" mass="37697">MERNCSLRRKTQKEKEVVVKKVIWAAIEGHSCPICFTDLESRFREAAVLSRCYHAYCTHCIRRWSHVRRACPLCNSGFAFWFSILSLSSRTFRKHFLPFHSHSDANQPPRLPSTRARVAVTNGRRRALPRRRSFGRAGLVSADVIAQRKLQWRARYVNNNSIQCIGRLVYMIWEFGFCSIYDQRLQPDCATLRCLERGCKGCGPCNLFLSMGNGRRNAVKRDILQRIEPWIMRELQALLGDPDPTVIVHVATSQFITWLEEKAKSPSRHLHVGDTFISPLRPFLHDKATIFWHELSCFAEGCHNMDTYDEVVEYKQQEWVDNTH</sequence>
<dbReference type="SMART" id="SM00184">
    <property type="entry name" value="RING"/>
    <property type="match status" value="1"/>
</dbReference>
<reference evidence="11 12" key="1">
    <citation type="submission" date="2019-01" db="EMBL/GenBank/DDBJ databases">
        <title>Sequencing of cultivated peanut Arachis hypogaea provides insights into genome evolution and oil improvement.</title>
        <authorList>
            <person name="Chen X."/>
        </authorList>
    </citation>
    <scope>NUCLEOTIDE SEQUENCE [LARGE SCALE GENOMIC DNA]</scope>
    <source>
        <strain evidence="12">cv. Fuhuasheng</strain>
        <tissue evidence="11">Leaves</tissue>
    </source>
</reference>
<proteinExistence type="predicted"/>
<dbReference type="Gene3D" id="3.30.40.10">
    <property type="entry name" value="Zinc/RING finger domain, C3HC4 (zinc finger)"/>
    <property type="match status" value="1"/>
</dbReference>
<dbReference type="GO" id="GO:0006513">
    <property type="term" value="P:protein monoubiquitination"/>
    <property type="evidence" value="ECO:0007669"/>
    <property type="project" value="TreeGrafter"/>
</dbReference>
<evidence type="ECO:0000256" key="9">
    <source>
        <dbReference type="PROSITE-ProRule" id="PRU00175"/>
    </source>
</evidence>
<keyword evidence="3" id="KW-0808">Transferase</keyword>
<dbReference type="InterPro" id="IPR013083">
    <property type="entry name" value="Znf_RING/FYVE/PHD"/>
</dbReference>
<gene>
    <name evidence="11" type="ORF">Ahy_B01g055730</name>
</gene>
<evidence type="ECO:0000256" key="2">
    <source>
        <dbReference type="ARBA" id="ARBA00012483"/>
    </source>
</evidence>
<dbReference type="GO" id="GO:0061630">
    <property type="term" value="F:ubiquitin protein ligase activity"/>
    <property type="evidence" value="ECO:0007669"/>
    <property type="project" value="UniProtKB-EC"/>
</dbReference>
<evidence type="ECO:0000256" key="4">
    <source>
        <dbReference type="ARBA" id="ARBA00022723"/>
    </source>
</evidence>
<protein>
    <recommendedName>
        <fullName evidence="2">RING-type E3 ubiquitin transferase</fullName>
        <ecNumber evidence="2">2.3.2.27</ecNumber>
    </recommendedName>
</protein>
<evidence type="ECO:0000256" key="1">
    <source>
        <dbReference type="ARBA" id="ARBA00000900"/>
    </source>
</evidence>
<dbReference type="InterPro" id="IPR001841">
    <property type="entry name" value="Znf_RING"/>
</dbReference>
<dbReference type="GO" id="GO:0000209">
    <property type="term" value="P:protein polyubiquitination"/>
    <property type="evidence" value="ECO:0007669"/>
    <property type="project" value="TreeGrafter"/>
</dbReference>
<feature type="domain" description="RING-type" evidence="10">
    <location>
        <begin position="32"/>
        <end position="75"/>
    </location>
</feature>
<dbReference type="STRING" id="3818.A0A445AX17"/>
<evidence type="ECO:0000256" key="3">
    <source>
        <dbReference type="ARBA" id="ARBA00022679"/>
    </source>
</evidence>
<dbReference type="EMBL" id="SDMP01000011">
    <property type="protein sequence ID" value="RYR30943.1"/>
    <property type="molecule type" value="Genomic_DNA"/>
</dbReference>
<dbReference type="EC" id="2.3.2.27" evidence="2"/>
<evidence type="ECO:0000256" key="8">
    <source>
        <dbReference type="ARBA" id="ARBA00023163"/>
    </source>
</evidence>
<dbReference type="Pfam" id="PF13639">
    <property type="entry name" value="zf-RING_2"/>
    <property type="match status" value="1"/>
</dbReference>
<keyword evidence="6" id="KW-0862">Zinc</keyword>
<dbReference type="InterPro" id="IPR017907">
    <property type="entry name" value="Znf_RING_CS"/>
</dbReference>
<dbReference type="PROSITE" id="PS00518">
    <property type="entry name" value="ZF_RING_1"/>
    <property type="match status" value="1"/>
</dbReference>
<dbReference type="PANTHER" id="PTHR46077:SF1">
    <property type="entry name" value="TOP1 BINDING ARGININE_SERINE RICH PROTEIN, E3 UBIQUITIN LIGASE"/>
    <property type="match status" value="1"/>
</dbReference>
<keyword evidence="12" id="KW-1185">Reference proteome</keyword>
<organism evidence="11 12">
    <name type="scientific">Arachis hypogaea</name>
    <name type="common">Peanut</name>
    <dbReference type="NCBI Taxonomy" id="3818"/>
    <lineage>
        <taxon>Eukaryota</taxon>
        <taxon>Viridiplantae</taxon>
        <taxon>Streptophyta</taxon>
        <taxon>Embryophyta</taxon>
        <taxon>Tracheophyta</taxon>
        <taxon>Spermatophyta</taxon>
        <taxon>Magnoliopsida</taxon>
        <taxon>eudicotyledons</taxon>
        <taxon>Gunneridae</taxon>
        <taxon>Pentapetalae</taxon>
        <taxon>rosids</taxon>
        <taxon>fabids</taxon>
        <taxon>Fabales</taxon>
        <taxon>Fabaceae</taxon>
        <taxon>Papilionoideae</taxon>
        <taxon>50 kb inversion clade</taxon>
        <taxon>dalbergioids sensu lato</taxon>
        <taxon>Dalbergieae</taxon>
        <taxon>Pterocarpus clade</taxon>
        <taxon>Arachis</taxon>
    </lineage>
</organism>
<evidence type="ECO:0000256" key="6">
    <source>
        <dbReference type="ARBA" id="ARBA00022833"/>
    </source>
</evidence>
<comment type="catalytic activity">
    <reaction evidence="1">
        <text>S-ubiquitinyl-[E2 ubiquitin-conjugating enzyme]-L-cysteine + [acceptor protein]-L-lysine = [E2 ubiquitin-conjugating enzyme]-L-cysteine + N(6)-ubiquitinyl-[acceptor protein]-L-lysine.</text>
        <dbReference type="EC" id="2.3.2.27"/>
    </reaction>
</comment>
<keyword evidence="4" id="KW-0479">Metal-binding</keyword>
<comment type="caution">
    <text evidence="11">The sequence shown here is derived from an EMBL/GenBank/DDBJ whole genome shotgun (WGS) entry which is preliminary data.</text>
</comment>
<dbReference type="SUPFAM" id="SSF57850">
    <property type="entry name" value="RING/U-box"/>
    <property type="match status" value="1"/>
</dbReference>
<accession>A0A445AX17</accession>
<evidence type="ECO:0000313" key="12">
    <source>
        <dbReference type="Proteomes" id="UP000289738"/>
    </source>
</evidence>
<keyword evidence="8" id="KW-0804">Transcription</keyword>
<name>A0A445AX17_ARAHY</name>
<dbReference type="PROSITE" id="PS50089">
    <property type="entry name" value="ZF_RING_2"/>
    <property type="match status" value="1"/>
</dbReference>
<dbReference type="PANTHER" id="PTHR46077">
    <property type="entry name" value="E3 UBIQUITIN-PROTEIN LIGASE TOPORS"/>
    <property type="match status" value="1"/>
</dbReference>
<evidence type="ECO:0000256" key="5">
    <source>
        <dbReference type="ARBA" id="ARBA00022771"/>
    </source>
</evidence>
<dbReference type="GO" id="GO:0008270">
    <property type="term" value="F:zinc ion binding"/>
    <property type="evidence" value="ECO:0007669"/>
    <property type="project" value="UniProtKB-KW"/>
</dbReference>
<evidence type="ECO:0000256" key="7">
    <source>
        <dbReference type="ARBA" id="ARBA00023015"/>
    </source>
</evidence>
<dbReference type="AlphaFoldDB" id="A0A445AX17"/>
<keyword evidence="7" id="KW-0805">Transcription regulation</keyword>
<evidence type="ECO:0000313" key="11">
    <source>
        <dbReference type="EMBL" id="RYR30943.1"/>
    </source>
</evidence>